<dbReference type="InterPro" id="IPR009061">
    <property type="entry name" value="DNA-bd_dom_put_sf"/>
</dbReference>
<reference evidence="2" key="1">
    <citation type="submission" date="2016-04" db="EMBL/GenBank/DDBJ databases">
        <authorList>
            <person name="Evans L.H."/>
            <person name="Alamgir A."/>
            <person name="Owens N."/>
            <person name="Weber N.D."/>
            <person name="Virtaneva K."/>
            <person name="Barbian K."/>
            <person name="Babar A."/>
            <person name="Rosenke K."/>
        </authorList>
    </citation>
    <scope>NUCLEOTIDE SEQUENCE</scope>
    <source>
        <strain evidence="2">86</strain>
    </source>
</reference>
<dbReference type="InterPro" id="IPR000551">
    <property type="entry name" value="MerR-type_HTH_dom"/>
</dbReference>
<organism evidence="2">
    <name type="scientific">uncultured delta proteobacterium</name>
    <dbReference type="NCBI Taxonomy" id="34034"/>
    <lineage>
        <taxon>Bacteria</taxon>
        <taxon>Deltaproteobacteria</taxon>
        <taxon>environmental samples</taxon>
    </lineage>
</organism>
<dbReference type="Gene3D" id="1.10.1660.10">
    <property type="match status" value="1"/>
</dbReference>
<evidence type="ECO:0000313" key="2">
    <source>
        <dbReference type="EMBL" id="SBW04489.1"/>
    </source>
</evidence>
<protein>
    <submittedName>
        <fullName evidence="2">MerR family transcriptional regulator</fullName>
    </submittedName>
</protein>
<dbReference type="GO" id="GO:0006355">
    <property type="term" value="P:regulation of DNA-templated transcription"/>
    <property type="evidence" value="ECO:0007669"/>
    <property type="project" value="InterPro"/>
</dbReference>
<dbReference type="AlphaFoldDB" id="A0A212JYJ0"/>
<dbReference type="EMBL" id="FLUQ01000002">
    <property type="protein sequence ID" value="SBW04489.1"/>
    <property type="molecule type" value="Genomic_DNA"/>
</dbReference>
<evidence type="ECO:0000259" key="1">
    <source>
        <dbReference type="Pfam" id="PF13411"/>
    </source>
</evidence>
<proteinExistence type="predicted"/>
<gene>
    <name evidence="2" type="ORF">KL86DPRO_20324</name>
</gene>
<dbReference type="GO" id="GO:0003677">
    <property type="term" value="F:DNA binding"/>
    <property type="evidence" value="ECO:0007669"/>
    <property type="project" value="InterPro"/>
</dbReference>
<feature type="domain" description="HTH merR-type" evidence="1">
    <location>
        <begin position="5"/>
        <end position="73"/>
    </location>
</feature>
<name>A0A212JYJ0_9DELT</name>
<dbReference type="SUPFAM" id="SSF46955">
    <property type="entry name" value="Putative DNA-binding domain"/>
    <property type="match status" value="1"/>
</dbReference>
<accession>A0A212JYJ0</accession>
<dbReference type="Pfam" id="PF13411">
    <property type="entry name" value="MerR_1"/>
    <property type="match status" value="1"/>
</dbReference>
<sequence length="356" mass="38872">MSQTYTHKDLARKLKVSETTIKSYRRKFPECIPVASSGKPIRFLPEAVAVATRIRDLFDLGMSVEEVRGRLSQEFPWISLVARDEPQQAQAPGGMPQEFTIALSNLAKSMVTLLQQQGSIMDRMDRLEATVAEAGAPREGGVQTADFKAVLEDLQGYLRNALMPLQQLQRLNEVQGVTEVLHQAAANMVDAAQIMRSLADRAKGPSGETEASSKIVQFPSTAAAPQPAPAPQNMSQDPPRAFLLKPMVVRTMEGTYIGAGGKSRGRFTLNDFKALLVYGRQPGEHFSLHWEQVNNDWVATLTQPGAEKPGKWRLQLKEAMSQSGVGVVELVGFATNDENVHPAEFVGFVGSLSGGE</sequence>